<feature type="region of interest" description="Disordered" evidence="4">
    <location>
        <begin position="1"/>
        <end position="112"/>
    </location>
</feature>
<feature type="domain" description="Sulfotransferase" evidence="5">
    <location>
        <begin position="117"/>
        <end position="380"/>
    </location>
</feature>
<sequence length="393" mass="43225">MVGQWSFGRRGEELEEEEEEDGEDEEGTDGALEARVGGGGDRGRGDPAGSGEEGEEARGEGGEYRGGVEEEEPRELSGAAAIGLSDGARGGWGADLDGGPGSGRGGDGGIPKFKARPTDVLLASFPKSGTTRLKALLFATSNRSSFSNSQHHPLTTLSPHECVPFLESQVYTNSQIPSLGVLPSPRLFSTHIPLRSLPQSVVDSGCRIVYLCHNPKDNFVSLWHFRNNLRTKANIEPLSLDEAMEQFCKGISLFGLYWDHLLGYWKGHLERPQKVQFLKYEEVMQDPVVHLTRLAEFISCPFTMDEEKEGVVEAIIRLCAFQNLSSLEVSKNGTTKFVQIPVENSLFYRRGVVGDWVNNLTPEMVRQLEEITGSKFRGSGLTFYAPTARVRFP</sequence>
<accession>A0A6I9QGT4</accession>
<evidence type="ECO:0000256" key="4">
    <source>
        <dbReference type="SAM" id="MobiDB-lite"/>
    </source>
</evidence>
<dbReference type="EC" id="2.8.2.-" evidence="3"/>
<dbReference type="InterPro" id="IPR027417">
    <property type="entry name" value="P-loop_NTPase"/>
</dbReference>
<keyword evidence="6" id="KW-1185">Reference proteome</keyword>
<keyword evidence="2 3" id="KW-0808">Transferase</keyword>
<dbReference type="Proteomes" id="UP000504607">
    <property type="component" value="Unplaced"/>
</dbReference>
<dbReference type="OrthoDB" id="205623at2759"/>
<evidence type="ECO:0000256" key="2">
    <source>
        <dbReference type="ARBA" id="ARBA00022679"/>
    </source>
</evidence>
<evidence type="ECO:0000256" key="3">
    <source>
        <dbReference type="RuleBase" id="RU361155"/>
    </source>
</evidence>
<dbReference type="SUPFAM" id="SSF52540">
    <property type="entry name" value="P-loop containing nucleoside triphosphate hydrolases"/>
    <property type="match status" value="1"/>
</dbReference>
<dbReference type="FunCoup" id="A0A6I9QGT4">
    <property type="interactions" value="544"/>
</dbReference>
<proteinExistence type="inferred from homology"/>
<dbReference type="Pfam" id="PF00685">
    <property type="entry name" value="Sulfotransfer_1"/>
    <property type="match status" value="1"/>
</dbReference>
<dbReference type="PANTHER" id="PTHR11783">
    <property type="entry name" value="SULFOTRANSFERASE SULT"/>
    <property type="match status" value="1"/>
</dbReference>
<evidence type="ECO:0000313" key="6">
    <source>
        <dbReference type="Proteomes" id="UP000504607"/>
    </source>
</evidence>
<comment type="similarity">
    <text evidence="1 3">Belongs to the sulfotransferase 1 family.</text>
</comment>
<dbReference type="Gene3D" id="3.40.50.300">
    <property type="entry name" value="P-loop containing nucleotide triphosphate hydrolases"/>
    <property type="match status" value="1"/>
</dbReference>
<evidence type="ECO:0000259" key="5">
    <source>
        <dbReference type="Pfam" id="PF00685"/>
    </source>
</evidence>
<gene>
    <name evidence="7" type="primary">LOC105035346</name>
</gene>
<protein>
    <recommendedName>
        <fullName evidence="3">Sulfotransferase</fullName>
        <ecNumber evidence="3">2.8.2.-</ecNumber>
    </recommendedName>
</protein>
<feature type="compositionally biased region" description="Acidic residues" evidence="4">
    <location>
        <begin position="13"/>
        <end position="28"/>
    </location>
</feature>
<name>A0A6I9QGT4_ELAGV</name>
<dbReference type="GO" id="GO:0008146">
    <property type="term" value="F:sulfotransferase activity"/>
    <property type="evidence" value="ECO:0007669"/>
    <property type="project" value="InterPro"/>
</dbReference>
<dbReference type="RefSeq" id="XP_010909196.1">
    <property type="nucleotide sequence ID" value="XM_010910894.1"/>
</dbReference>
<dbReference type="AlphaFoldDB" id="A0A6I9QGT4"/>
<reference evidence="7" key="1">
    <citation type="submission" date="2025-08" db="UniProtKB">
        <authorList>
            <consortium name="RefSeq"/>
        </authorList>
    </citation>
    <scope>IDENTIFICATION</scope>
</reference>
<evidence type="ECO:0000256" key="1">
    <source>
        <dbReference type="ARBA" id="ARBA00005771"/>
    </source>
</evidence>
<organism evidence="6 7">
    <name type="scientific">Elaeis guineensis var. tenera</name>
    <name type="common">Oil palm</name>
    <dbReference type="NCBI Taxonomy" id="51953"/>
    <lineage>
        <taxon>Eukaryota</taxon>
        <taxon>Viridiplantae</taxon>
        <taxon>Streptophyta</taxon>
        <taxon>Embryophyta</taxon>
        <taxon>Tracheophyta</taxon>
        <taxon>Spermatophyta</taxon>
        <taxon>Magnoliopsida</taxon>
        <taxon>Liliopsida</taxon>
        <taxon>Arecaceae</taxon>
        <taxon>Arecoideae</taxon>
        <taxon>Cocoseae</taxon>
        <taxon>Elaeidinae</taxon>
        <taxon>Elaeis</taxon>
    </lineage>
</organism>
<evidence type="ECO:0000313" key="7">
    <source>
        <dbReference type="RefSeq" id="XP_010909196.1"/>
    </source>
</evidence>
<dbReference type="InterPro" id="IPR000863">
    <property type="entry name" value="Sulfotransferase_dom"/>
</dbReference>
<dbReference type="InParanoid" id="A0A6I9QGT4"/>
<feature type="compositionally biased region" description="Basic and acidic residues" evidence="4">
    <location>
        <begin position="56"/>
        <end position="68"/>
    </location>
</feature>
<feature type="compositionally biased region" description="Gly residues" evidence="4">
    <location>
        <begin position="88"/>
        <end position="109"/>
    </location>
</feature>